<proteinExistence type="predicted"/>
<name>A0A2P2NQ90_RHIMU</name>
<dbReference type="EMBL" id="GGEC01064097">
    <property type="protein sequence ID" value="MBX44581.1"/>
    <property type="molecule type" value="Transcribed_RNA"/>
</dbReference>
<organism evidence="1">
    <name type="scientific">Rhizophora mucronata</name>
    <name type="common">Asiatic mangrove</name>
    <dbReference type="NCBI Taxonomy" id="61149"/>
    <lineage>
        <taxon>Eukaryota</taxon>
        <taxon>Viridiplantae</taxon>
        <taxon>Streptophyta</taxon>
        <taxon>Embryophyta</taxon>
        <taxon>Tracheophyta</taxon>
        <taxon>Spermatophyta</taxon>
        <taxon>Magnoliopsida</taxon>
        <taxon>eudicotyledons</taxon>
        <taxon>Gunneridae</taxon>
        <taxon>Pentapetalae</taxon>
        <taxon>rosids</taxon>
        <taxon>fabids</taxon>
        <taxon>Malpighiales</taxon>
        <taxon>Rhizophoraceae</taxon>
        <taxon>Rhizophora</taxon>
    </lineage>
</organism>
<accession>A0A2P2NQ90</accession>
<protein>
    <submittedName>
        <fullName evidence="1">Uncharacterized protein</fullName>
    </submittedName>
</protein>
<sequence>MECCQKFRDQGQDERQCMKNETKVRGLKLKHKLFGDQAQNFLGN</sequence>
<dbReference type="AlphaFoldDB" id="A0A2P2NQ90"/>
<reference evidence="1" key="1">
    <citation type="submission" date="2018-02" db="EMBL/GenBank/DDBJ databases">
        <title>Rhizophora mucronata_Transcriptome.</title>
        <authorList>
            <person name="Meera S.P."/>
            <person name="Sreeshan A."/>
            <person name="Augustine A."/>
        </authorList>
    </citation>
    <scope>NUCLEOTIDE SEQUENCE</scope>
    <source>
        <tissue evidence="1">Leaf</tissue>
    </source>
</reference>
<evidence type="ECO:0000313" key="1">
    <source>
        <dbReference type="EMBL" id="MBX44581.1"/>
    </source>
</evidence>